<evidence type="ECO:0000256" key="5">
    <source>
        <dbReference type="ARBA" id="ARBA00022989"/>
    </source>
</evidence>
<feature type="transmembrane region" description="Helical" evidence="7">
    <location>
        <begin position="735"/>
        <end position="755"/>
    </location>
</feature>
<organism evidence="10 11">
    <name type="scientific">Adonisia turfae CCMR0081</name>
    <dbReference type="NCBI Taxonomy" id="2292702"/>
    <lineage>
        <taxon>Bacteria</taxon>
        <taxon>Bacillati</taxon>
        <taxon>Cyanobacteriota</taxon>
        <taxon>Adonisia</taxon>
        <taxon>Adonisia turfae</taxon>
    </lineage>
</organism>
<accession>A0A6M0RSI2</accession>
<dbReference type="Gene3D" id="3.90.550.10">
    <property type="entry name" value="Spore Coat Polysaccharide Biosynthesis Protein SpsA, Chain A"/>
    <property type="match status" value="2"/>
</dbReference>
<keyword evidence="4 7" id="KW-0812">Transmembrane</keyword>
<feature type="transmembrane region" description="Helical" evidence="7">
    <location>
        <begin position="55"/>
        <end position="81"/>
    </location>
</feature>
<evidence type="ECO:0000313" key="11">
    <source>
        <dbReference type="Proteomes" id="UP000481033"/>
    </source>
</evidence>
<evidence type="ECO:0000256" key="2">
    <source>
        <dbReference type="ARBA" id="ARBA00022676"/>
    </source>
</evidence>
<dbReference type="InterPro" id="IPR029044">
    <property type="entry name" value="Nucleotide-diphossugar_trans"/>
</dbReference>
<proteinExistence type="predicted"/>
<reference evidence="10 11" key="1">
    <citation type="journal article" date="2020" name="Microb. Ecol.">
        <title>Ecogenomics of the Marine Benthic Filamentous Cyanobacterium Adonisia.</title>
        <authorList>
            <person name="Walter J.M."/>
            <person name="Coutinho F.H."/>
            <person name="Leomil L."/>
            <person name="Hargreaves P.I."/>
            <person name="Campeao M.E."/>
            <person name="Vieira V.V."/>
            <person name="Silva B.S."/>
            <person name="Fistarol G.O."/>
            <person name="Salomon P.S."/>
            <person name="Sawabe T."/>
            <person name="Mino S."/>
            <person name="Hosokawa M."/>
            <person name="Miyashita H."/>
            <person name="Maruyama F."/>
            <person name="van Verk M.C."/>
            <person name="Dutilh B.E."/>
            <person name="Thompson C.C."/>
            <person name="Thompson F.L."/>
        </authorList>
    </citation>
    <scope>NUCLEOTIDE SEQUENCE [LARGE SCALE GENOMIC DNA]</scope>
    <source>
        <strain evidence="10 11">CCMR0081</strain>
    </source>
</reference>
<dbReference type="SUPFAM" id="SSF53448">
    <property type="entry name" value="Nucleotide-diphospho-sugar transferases"/>
    <property type="match status" value="2"/>
</dbReference>
<dbReference type="InterPro" id="IPR036890">
    <property type="entry name" value="HATPase_C_sf"/>
</dbReference>
<feature type="transmembrane region" description="Helical" evidence="7">
    <location>
        <begin position="767"/>
        <end position="790"/>
    </location>
</feature>
<dbReference type="GO" id="GO:0005886">
    <property type="term" value="C:plasma membrane"/>
    <property type="evidence" value="ECO:0007669"/>
    <property type="project" value="TreeGrafter"/>
</dbReference>
<dbReference type="InterPro" id="IPR001173">
    <property type="entry name" value="Glyco_trans_2-like"/>
</dbReference>
<evidence type="ECO:0000256" key="6">
    <source>
        <dbReference type="ARBA" id="ARBA00023136"/>
    </source>
</evidence>
<dbReference type="GO" id="GO:0012505">
    <property type="term" value="C:endomembrane system"/>
    <property type="evidence" value="ECO:0007669"/>
    <property type="project" value="UniProtKB-SubCell"/>
</dbReference>
<dbReference type="Pfam" id="PF13581">
    <property type="entry name" value="HATPase_c_2"/>
    <property type="match status" value="1"/>
</dbReference>
<dbReference type="InterPro" id="IPR005150">
    <property type="entry name" value="Cellulose_synth"/>
</dbReference>
<keyword evidence="11" id="KW-1185">Reference proteome</keyword>
<dbReference type="AlphaFoldDB" id="A0A6M0RSI2"/>
<comment type="caution">
    <text evidence="10">The sequence shown here is derived from an EMBL/GenBank/DDBJ whole genome shotgun (WGS) entry which is preliminary data.</text>
</comment>
<feature type="transmembrane region" description="Helical" evidence="7">
    <location>
        <begin position="26"/>
        <end position="43"/>
    </location>
</feature>
<protein>
    <submittedName>
        <fullName evidence="10">Glycosyltransferase</fullName>
    </submittedName>
</protein>
<dbReference type="InterPro" id="IPR050321">
    <property type="entry name" value="Glycosyltr_2/OpgH_subfam"/>
</dbReference>
<evidence type="ECO:0000256" key="7">
    <source>
        <dbReference type="SAM" id="Phobius"/>
    </source>
</evidence>
<gene>
    <name evidence="10" type="ORF">DXZ20_26185</name>
</gene>
<evidence type="ECO:0000256" key="3">
    <source>
        <dbReference type="ARBA" id="ARBA00022679"/>
    </source>
</evidence>
<feature type="transmembrane region" description="Helical" evidence="7">
    <location>
        <begin position="664"/>
        <end position="684"/>
    </location>
</feature>
<dbReference type="GO" id="GO:0016760">
    <property type="term" value="F:cellulose synthase (UDP-forming) activity"/>
    <property type="evidence" value="ECO:0007669"/>
    <property type="project" value="InterPro"/>
</dbReference>
<dbReference type="EMBL" id="QXHD01000004">
    <property type="protein sequence ID" value="NEZ59069.1"/>
    <property type="molecule type" value="Genomic_DNA"/>
</dbReference>
<dbReference type="InterPro" id="IPR003594">
    <property type="entry name" value="HATPase_dom"/>
</dbReference>
<dbReference type="RefSeq" id="WP_163665156.1">
    <property type="nucleotide sequence ID" value="NZ_QXHD01000004.1"/>
</dbReference>
<dbReference type="Proteomes" id="UP000481033">
    <property type="component" value="Unassembled WGS sequence"/>
</dbReference>
<keyword evidence="2" id="KW-0328">Glycosyltransferase</keyword>
<keyword evidence="6 7" id="KW-0472">Membrane</keyword>
<feature type="domain" description="Glycosyltransferase 2-like" evidence="8">
    <location>
        <begin position="412"/>
        <end position="523"/>
    </location>
</feature>
<dbReference type="PANTHER" id="PTHR43867:SF2">
    <property type="entry name" value="CELLULOSE SYNTHASE CATALYTIC SUBUNIT A [UDP-FORMING]"/>
    <property type="match status" value="1"/>
</dbReference>
<keyword evidence="3 10" id="KW-0808">Transferase</keyword>
<dbReference type="Pfam" id="PF03552">
    <property type="entry name" value="Cellulose_synt"/>
    <property type="match status" value="1"/>
</dbReference>
<comment type="subcellular location">
    <subcellularLocation>
        <location evidence="1">Endomembrane system</location>
        <topology evidence="1">Multi-pass membrane protein</topology>
    </subcellularLocation>
</comment>
<dbReference type="Pfam" id="PF00535">
    <property type="entry name" value="Glycos_transf_2"/>
    <property type="match status" value="1"/>
</dbReference>
<evidence type="ECO:0000259" key="9">
    <source>
        <dbReference type="Pfam" id="PF13581"/>
    </source>
</evidence>
<dbReference type="CDD" id="cd16936">
    <property type="entry name" value="HATPase_RsbW-like"/>
    <property type="match status" value="1"/>
</dbReference>
<evidence type="ECO:0000256" key="1">
    <source>
        <dbReference type="ARBA" id="ARBA00004127"/>
    </source>
</evidence>
<dbReference type="GO" id="GO:0030244">
    <property type="term" value="P:cellulose biosynthetic process"/>
    <property type="evidence" value="ECO:0007669"/>
    <property type="project" value="InterPro"/>
</dbReference>
<evidence type="ECO:0000259" key="8">
    <source>
        <dbReference type="Pfam" id="PF00535"/>
    </source>
</evidence>
<name>A0A6M0RSI2_9CYAN</name>
<keyword evidence="5 7" id="KW-1133">Transmembrane helix</keyword>
<sequence length="797" mass="91479">MSSLIGQLDQKPLMNNIQVRLRDRTLLFRYLVLVNLIVGTWYLQWRLTQSLNTEALWFSVPLVLAEIYMFMGGILFLVGLWRPIERRVKNLDQLTPTLSKTDYPTVDIFITCYSEPVDIVQETAQAALKIDYPVNKLRVYILDDGNSPDMRAMAEQLCIQDLQSPKLQLAAEQIEAERYYLSSRLEQIQYLQQDLESIEETLSCQRIQIKTDFNELESLMDWFSTMKQPMIPNKDWFAAQTLLGEGFDNVVSHAHKHLPPDTPIDLELVILNGDIIIRIWDQGAPFDFEKHLQKLPDEIDQNAERGRGISILKQLADHLTYVREPSGRNCLIMIKQFVPQSSIQDHQYWQSQGYLQSTRQLLLLTQPEYTSTTSTFEAEVHKLEGQIDKQTTALSDLARCRYIARHKPKDRPHHAKAGNINHAIFCGETQGDFIVTLDADHIPKPQLLQRVLPNFFRFNLEQGRYELNKVAFVQTPQAFYNLPKGDPFGHEAHFFYGPIQQGKDGMNAAFYTGTNAILRREALVSMGLQHFANDFIADESRLDEFDLIGGVSSISITEDMNTAMRLHSAGWQSVYHHEILAEGLAPDDLSSTLTQKLRWAQGTIQVLVRDNPLFKSGLTFWQRMQYFQTMYSYFAGFFVIVFLACPIISFFTGLSPVSSYGPAFILHFVPTYVINRLNLLAAAWKVPKKEVWRNEQYAIALFPLQIQAVWSVLTGKNVSFKVTPKQRQSGVFWELVRIQLIVFGLTIAGMAWGLLQLVLGHWPDPLIYLVNVGWSCYHLALLWVVIRAAYWQPKTSS</sequence>
<dbReference type="Gene3D" id="3.30.565.10">
    <property type="entry name" value="Histidine kinase-like ATPase, C-terminal domain"/>
    <property type="match status" value="1"/>
</dbReference>
<evidence type="ECO:0000313" key="10">
    <source>
        <dbReference type="EMBL" id="NEZ59069.1"/>
    </source>
</evidence>
<feature type="transmembrane region" description="Helical" evidence="7">
    <location>
        <begin position="631"/>
        <end position="652"/>
    </location>
</feature>
<dbReference type="PANTHER" id="PTHR43867">
    <property type="entry name" value="CELLULOSE SYNTHASE CATALYTIC SUBUNIT A [UDP-FORMING]"/>
    <property type="match status" value="1"/>
</dbReference>
<feature type="domain" description="Histidine kinase/HSP90-like ATPase" evidence="9">
    <location>
        <begin position="218"/>
        <end position="335"/>
    </location>
</feature>
<dbReference type="SUPFAM" id="SSF55874">
    <property type="entry name" value="ATPase domain of HSP90 chaperone/DNA topoisomerase II/histidine kinase"/>
    <property type="match status" value="1"/>
</dbReference>
<evidence type="ECO:0000256" key="4">
    <source>
        <dbReference type="ARBA" id="ARBA00022692"/>
    </source>
</evidence>